<organism evidence="1">
    <name type="scientific">Arundo donax</name>
    <name type="common">Giant reed</name>
    <name type="synonym">Donax arundinaceus</name>
    <dbReference type="NCBI Taxonomy" id="35708"/>
    <lineage>
        <taxon>Eukaryota</taxon>
        <taxon>Viridiplantae</taxon>
        <taxon>Streptophyta</taxon>
        <taxon>Embryophyta</taxon>
        <taxon>Tracheophyta</taxon>
        <taxon>Spermatophyta</taxon>
        <taxon>Magnoliopsida</taxon>
        <taxon>Liliopsida</taxon>
        <taxon>Poales</taxon>
        <taxon>Poaceae</taxon>
        <taxon>PACMAD clade</taxon>
        <taxon>Arundinoideae</taxon>
        <taxon>Arundineae</taxon>
        <taxon>Arundo</taxon>
    </lineage>
</organism>
<reference evidence="1" key="2">
    <citation type="journal article" date="2015" name="Data Brief">
        <title>Shoot transcriptome of the giant reed, Arundo donax.</title>
        <authorList>
            <person name="Barrero R.A."/>
            <person name="Guerrero F.D."/>
            <person name="Moolhuijzen P."/>
            <person name="Goolsby J.A."/>
            <person name="Tidwell J."/>
            <person name="Bellgard S.E."/>
            <person name="Bellgard M.I."/>
        </authorList>
    </citation>
    <scope>NUCLEOTIDE SEQUENCE</scope>
    <source>
        <tissue evidence="1">Shoot tissue taken approximately 20 cm above the soil surface</tissue>
    </source>
</reference>
<protein>
    <submittedName>
        <fullName evidence="1">Uncharacterized protein</fullName>
    </submittedName>
</protein>
<dbReference type="EMBL" id="GBRH01202880">
    <property type="protein sequence ID" value="JAD95015.1"/>
    <property type="molecule type" value="Transcribed_RNA"/>
</dbReference>
<sequence>MSPLQQDGTCSNGTNNLEVTKTNTHLLSILNTCLQYFKSRALQL</sequence>
<name>A0A0A9EAQ9_ARUDO</name>
<dbReference type="AlphaFoldDB" id="A0A0A9EAQ9"/>
<evidence type="ECO:0000313" key="1">
    <source>
        <dbReference type="EMBL" id="JAD95015.1"/>
    </source>
</evidence>
<proteinExistence type="predicted"/>
<accession>A0A0A9EAQ9</accession>
<reference evidence="1" key="1">
    <citation type="submission" date="2014-09" db="EMBL/GenBank/DDBJ databases">
        <authorList>
            <person name="Magalhaes I.L.F."/>
            <person name="Oliveira U."/>
            <person name="Santos F.R."/>
            <person name="Vidigal T.H.D.A."/>
            <person name="Brescovit A.D."/>
            <person name="Santos A.J."/>
        </authorList>
    </citation>
    <scope>NUCLEOTIDE SEQUENCE</scope>
    <source>
        <tissue evidence="1">Shoot tissue taken approximately 20 cm above the soil surface</tissue>
    </source>
</reference>